<dbReference type="InterPro" id="IPR018383">
    <property type="entry name" value="UPF0324_pro"/>
</dbReference>
<accession>A0ABM7WSA9</accession>
<evidence type="ECO:0000256" key="6">
    <source>
        <dbReference type="ARBA" id="ARBA00023136"/>
    </source>
</evidence>
<gene>
    <name evidence="8" type="ORF">AMOR_13650</name>
</gene>
<evidence type="ECO:0000313" key="9">
    <source>
        <dbReference type="Proteomes" id="UP001162891"/>
    </source>
</evidence>
<feature type="transmembrane region" description="Helical" evidence="7">
    <location>
        <begin position="137"/>
        <end position="157"/>
    </location>
</feature>
<dbReference type="Pfam" id="PF03601">
    <property type="entry name" value="Cons_hypoth698"/>
    <property type="match status" value="1"/>
</dbReference>
<feature type="transmembrane region" description="Helical" evidence="7">
    <location>
        <begin position="55"/>
        <end position="73"/>
    </location>
</feature>
<evidence type="ECO:0008006" key="10">
    <source>
        <dbReference type="Google" id="ProtNLM"/>
    </source>
</evidence>
<dbReference type="PANTHER" id="PTHR30106:SF1">
    <property type="entry name" value="UPF0324 MEMBRANE PROTEIN FN0533"/>
    <property type="match status" value="1"/>
</dbReference>
<evidence type="ECO:0000256" key="2">
    <source>
        <dbReference type="ARBA" id="ARBA00007977"/>
    </source>
</evidence>
<keyword evidence="5 7" id="KW-1133">Transmembrane helix</keyword>
<evidence type="ECO:0000256" key="4">
    <source>
        <dbReference type="ARBA" id="ARBA00022692"/>
    </source>
</evidence>
<dbReference type="Proteomes" id="UP001162891">
    <property type="component" value="Chromosome"/>
</dbReference>
<comment type="subcellular location">
    <subcellularLocation>
        <location evidence="1">Cell membrane</location>
        <topology evidence="1">Multi-pass membrane protein</topology>
    </subcellularLocation>
</comment>
<name>A0ABM7WSA9_9BACT</name>
<keyword evidence="9" id="KW-1185">Reference proteome</keyword>
<keyword evidence="6 7" id="KW-0472">Membrane</keyword>
<feature type="transmembrane region" description="Helical" evidence="7">
    <location>
        <begin position="107"/>
        <end position="130"/>
    </location>
</feature>
<feature type="transmembrane region" description="Helical" evidence="7">
    <location>
        <begin position="169"/>
        <end position="191"/>
    </location>
</feature>
<evidence type="ECO:0000256" key="7">
    <source>
        <dbReference type="SAM" id="Phobius"/>
    </source>
</evidence>
<evidence type="ECO:0000313" key="8">
    <source>
        <dbReference type="EMBL" id="BDG02369.1"/>
    </source>
</evidence>
<keyword evidence="3" id="KW-1003">Cell membrane</keyword>
<feature type="transmembrane region" description="Helical" evidence="7">
    <location>
        <begin position="260"/>
        <end position="281"/>
    </location>
</feature>
<protein>
    <recommendedName>
        <fullName evidence="10">Sulfate exporter family transporter</fullName>
    </recommendedName>
</protein>
<proteinExistence type="inferred from homology"/>
<reference evidence="9" key="1">
    <citation type="journal article" date="2022" name="Int. J. Syst. Evol. Microbiol.">
        <title>Anaeromyxobacter oryzae sp. nov., Anaeromyxobacter diazotrophicus sp. nov. and Anaeromyxobacter paludicola sp. nov., isolated from paddy soils.</title>
        <authorList>
            <person name="Itoh H."/>
            <person name="Xu Z."/>
            <person name="Mise K."/>
            <person name="Masuda Y."/>
            <person name="Ushijima N."/>
            <person name="Hayakawa C."/>
            <person name="Shiratori Y."/>
            <person name="Senoo K."/>
        </authorList>
    </citation>
    <scope>NUCLEOTIDE SEQUENCE [LARGE SCALE GENOMIC DNA]</scope>
    <source>
        <strain evidence="9">Red232</strain>
    </source>
</reference>
<organism evidence="8 9">
    <name type="scientific">Anaeromyxobacter oryzae</name>
    <dbReference type="NCBI Taxonomy" id="2918170"/>
    <lineage>
        <taxon>Bacteria</taxon>
        <taxon>Pseudomonadati</taxon>
        <taxon>Myxococcota</taxon>
        <taxon>Myxococcia</taxon>
        <taxon>Myxococcales</taxon>
        <taxon>Cystobacterineae</taxon>
        <taxon>Anaeromyxobacteraceae</taxon>
        <taxon>Anaeromyxobacter</taxon>
    </lineage>
</organism>
<feature type="transmembrane region" description="Helical" evidence="7">
    <location>
        <begin position="203"/>
        <end position="222"/>
    </location>
</feature>
<dbReference type="RefSeq" id="WP_248359989.1">
    <property type="nucleotide sequence ID" value="NZ_AP025591.1"/>
</dbReference>
<keyword evidence="4 7" id="KW-0812">Transmembrane</keyword>
<comment type="similarity">
    <text evidence="2">Belongs to the UPF0324 family.</text>
</comment>
<feature type="transmembrane region" description="Helical" evidence="7">
    <location>
        <begin position="234"/>
        <end position="253"/>
    </location>
</feature>
<feature type="transmembrane region" description="Helical" evidence="7">
    <location>
        <begin position="80"/>
        <end position="101"/>
    </location>
</feature>
<evidence type="ECO:0000256" key="1">
    <source>
        <dbReference type="ARBA" id="ARBA00004651"/>
    </source>
</evidence>
<evidence type="ECO:0000256" key="5">
    <source>
        <dbReference type="ARBA" id="ARBA00022989"/>
    </source>
</evidence>
<sequence length="318" mass="31580">MIAPPRVRTLLVVAAGAVVLHPSVPSAAALAAGAALALTVGNPVAALTRATAKRLLPISVVALGAGMNLVAVLRAGARGIGFTAVSIAAVLVVGTLLARALRVDRATGLLVTVGTAICGGSAIAAVAPVIRADDRQLSVSLATVFILNAIALLVFPPMGHLAGLDQRAFGLWAALAIHDTSSVVGAALQFGPVALSIATTIKLARALWIVPVALGVGATAQTESSGAPTARAPFPWFIAGFVALAALTTFVPALRPAGAVVALVGQRALVLTLFLIGLGLSREALRAVGVRPLLLGVVLWVVVAAGSLAAVVSGVRAG</sequence>
<dbReference type="PANTHER" id="PTHR30106">
    <property type="entry name" value="INNER MEMBRANE PROTEIN YEIH-RELATED"/>
    <property type="match status" value="1"/>
</dbReference>
<feature type="transmembrane region" description="Helical" evidence="7">
    <location>
        <begin position="293"/>
        <end position="315"/>
    </location>
</feature>
<evidence type="ECO:0000256" key="3">
    <source>
        <dbReference type="ARBA" id="ARBA00022475"/>
    </source>
</evidence>
<dbReference type="EMBL" id="AP025591">
    <property type="protein sequence ID" value="BDG02369.1"/>
    <property type="molecule type" value="Genomic_DNA"/>
</dbReference>